<keyword evidence="2" id="KW-1185">Reference proteome</keyword>
<evidence type="ECO:0000313" key="1">
    <source>
        <dbReference type="EMBL" id="ORY15937.1"/>
    </source>
</evidence>
<gene>
    <name evidence="1" type="ORF">BCR34DRAFT_611765</name>
</gene>
<dbReference type="AlphaFoldDB" id="A0A1Y2A0U9"/>
<comment type="caution">
    <text evidence="1">The sequence shown here is derived from an EMBL/GenBank/DDBJ whole genome shotgun (WGS) entry which is preliminary data.</text>
</comment>
<protein>
    <submittedName>
        <fullName evidence="1">Uncharacterized protein</fullName>
    </submittedName>
</protein>
<sequence>MTPREKFVEHVECIIYGILAATMYRDHISLLFPQSQPALTICTIDSLFLSTPDDQPGPDYDKYQSEYKNSIAVAASPMVFKNVSNEDLFVKALRAVFEIVVNMAVCDSDNDYKLRFFERVVKMEEIHDLAEVVLFMDEPEYNEGTKQETA</sequence>
<proteinExistence type="predicted"/>
<evidence type="ECO:0000313" key="2">
    <source>
        <dbReference type="Proteomes" id="UP000193144"/>
    </source>
</evidence>
<dbReference type="EMBL" id="MCFA01000021">
    <property type="protein sequence ID" value="ORY15937.1"/>
    <property type="molecule type" value="Genomic_DNA"/>
</dbReference>
<dbReference type="Proteomes" id="UP000193144">
    <property type="component" value="Unassembled WGS sequence"/>
</dbReference>
<name>A0A1Y2A0U9_9PLEO</name>
<reference evidence="1 2" key="1">
    <citation type="submission" date="2016-07" db="EMBL/GenBank/DDBJ databases">
        <title>Pervasive Adenine N6-methylation of Active Genes in Fungi.</title>
        <authorList>
            <consortium name="DOE Joint Genome Institute"/>
            <person name="Mondo S.J."/>
            <person name="Dannebaum R.O."/>
            <person name="Kuo R.C."/>
            <person name="Labutti K."/>
            <person name="Haridas S."/>
            <person name="Kuo A."/>
            <person name="Salamov A."/>
            <person name="Ahrendt S.R."/>
            <person name="Lipzen A."/>
            <person name="Sullivan W."/>
            <person name="Andreopoulos W.B."/>
            <person name="Clum A."/>
            <person name="Lindquist E."/>
            <person name="Daum C."/>
            <person name="Ramamoorthy G.K."/>
            <person name="Gryganskyi A."/>
            <person name="Culley D."/>
            <person name="Magnuson J.K."/>
            <person name="James T.Y."/>
            <person name="O'Malley M.A."/>
            <person name="Stajich J.E."/>
            <person name="Spatafora J.W."/>
            <person name="Visel A."/>
            <person name="Grigoriev I.V."/>
        </authorList>
    </citation>
    <scope>NUCLEOTIDE SEQUENCE [LARGE SCALE GENOMIC DNA]</scope>
    <source>
        <strain evidence="1 2">CBS 115471</strain>
    </source>
</reference>
<accession>A0A1Y2A0U9</accession>
<organism evidence="1 2">
    <name type="scientific">Clohesyomyces aquaticus</name>
    <dbReference type="NCBI Taxonomy" id="1231657"/>
    <lineage>
        <taxon>Eukaryota</taxon>
        <taxon>Fungi</taxon>
        <taxon>Dikarya</taxon>
        <taxon>Ascomycota</taxon>
        <taxon>Pezizomycotina</taxon>
        <taxon>Dothideomycetes</taxon>
        <taxon>Pleosporomycetidae</taxon>
        <taxon>Pleosporales</taxon>
        <taxon>Lindgomycetaceae</taxon>
        <taxon>Clohesyomyces</taxon>
    </lineage>
</organism>